<dbReference type="GO" id="GO:0016787">
    <property type="term" value="F:hydrolase activity"/>
    <property type="evidence" value="ECO:0007669"/>
    <property type="project" value="UniProtKB-KW"/>
</dbReference>
<dbReference type="PANTHER" id="PTHR39159">
    <property type="match status" value="1"/>
</dbReference>
<evidence type="ECO:0000313" key="3">
    <source>
        <dbReference type="EMBL" id="KUK46120.1"/>
    </source>
</evidence>
<dbReference type="InterPro" id="IPR035930">
    <property type="entry name" value="FomD-like_sf"/>
</dbReference>
<reference evidence="3 4" key="1">
    <citation type="journal article" date="2015" name="MBio">
        <title>Genome-Resolved Metagenomic Analysis Reveals Roles for Candidate Phyla and Other Microbial Community Members in Biogeochemical Transformations in Oil Reservoirs.</title>
        <authorList>
            <person name="Hu P."/>
            <person name="Tom L."/>
            <person name="Singh A."/>
            <person name="Thomas B.C."/>
            <person name="Baker B.J."/>
            <person name="Piceno Y.M."/>
            <person name="Andersen G.L."/>
            <person name="Banfield J.F."/>
        </authorList>
    </citation>
    <scope>NUCLEOTIDE SEQUENCE [LARGE SCALE GENOMIC DNA]</scope>
    <source>
        <strain evidence="3">46_16</strain>
    </source>
</reference>
<sequence>MNEMITIIKKNESGEAVFEYQGDLVRKTERGLLVEAVFGIERVQVENVVFLKGDLFNEYYLFEKWFNIYEVHIEETEVIKAWYCNICRPMTYQMDSIAYEDLALDLLVYPDGRHSILDRDEFRALHINGHERRMALEGLEELVQLFQTTLTPNLVDLL</sequence>
<dbReference type="AlphaFoldDB" id="A0A117LGN5"/>
<evidence type="ECO:0000313" key="4">
    <source>
        <dbReference type="Proteomes" id="UP000064249"/>
    </source>
</evidence>
<dbReference type="Pfam" id="PF04167">
    <property type="entry name" value="DUF402"/>
    <property type="match status" value="1"/>
</dbReference>
<accession>A0A117LGN5</accession>
<name>A0A117LGN5_9CHLR</name>
<organism evidence="3 4">
    <name type="scientific">Anaerolinea thermophila</name>
    <dbReference type="NCBI Taxonomy" id="167964"/>
    <lineage>
        <taxon>Bacteria</taxon>
        <taxon>Bacillati</taxon>
        <taxon>Chloroflexota</taxon>
        <taxon>Anaerolineae</taxon>
        <taxon>Anaerolineales</taxon>
        <taxon>Anaerolineaceae</taxon>
        <taxon>Anaerolinea</taxon>
    </lineage>
</organism>
<comment type="caution">
    <text evidence="3">The sequence shown here is derived from an EMBL/GenBank/DDBJ whole genome shotgun (WGS) entry which is preliminary data.</text>
</comment>
<evidence type="ECO:0000256" key="1">
    <source>
        <dbReference type="ARBA" id="ARBA00022801"/>
    </source>
</evidence>
<dbReference type="InterPro" id="IPR007295">
    <property type="entry name" value="DUF402"/>
</dbReference>
<dbReference type="Proteomes" id="UP000064249">
    <property type="component" value="Unassembled WGS sequence"/>
</dbReference>
<dbReference type="InterPro" id="IPR050212">
    <property type="entry name" value="Ntdp-like"/>
</dbReference>
<dbReference type="PANTHER" id="PTHR39159:SF1">
    <property type="entry name" value="UPF0374 PROTEIN YGAC"/>
    <property type="match status" value="1"/>
</dbReference>
<dbReference type="Gene3D" id="2.40.380.10">
    <property type="entry name" value="FomD-like"/>
    <property type="match status" value="1"/>
</dbReference>
<proteinExistence type="predicted"/>
<keyword evidence="1" id="KW-0378">Hydrolase</keyword>
<feature type="domain" description="DUF402" evidence="2">
    <location>
        <begin position="52"/>
        <end position="147"/>
    </location>
</feature>
<dbReference type="EMBL" id="LGFU01000069">
    <property type="protein sequence ID" value="KUK46120.1"/>
    <property type="molecule type" value="Genomic_DNA"/>
</dbReference>
<protein>
    <recommendedName>
        <fullName evidence="2">DUF402 domain-containing protein</fullName>
    </recommendedName>
</protein>
<evidence type="ECO:0000259" key="2">
    <source>
        <dbReference type="Pfam" id="PF04167"/>
    </source>
</evidence>
<dbReference type="SUPFAM" id="SSF159234">
    <property type="entry name" value="FomD-like"/>
    <property type="match status" value="1"/>
</dbReference>
<gene>
    <name evidence="3" type="ORF">XD73_1007</name>
</gene>